<dbReference type="Gene3D" id="3.40.50.200">
    <property type="entry name" value="Peptidase S8/S53 domain"/>
    <property type="match status" value="1"/>
</dbReference>
<protein>
    <recommendedName>
        <fullName evidence="14">DUF11 domain-containing protein</fullName>
    </recommendedName>
</protein>
<evidence type="ECO:0000256" key="9">
    <source>
        <dbReference type="SAM" id="SignalP"/>
    </source>
</evidence>
<dbReference type="PROSITE" id="PS00138">
    <property type="entry name" value="SUBTILASE_SER"/>
    <property type="match status" value="1"/>
</dbReference>
<dbReference type="NCBIfam" id="TIGR01451">
    <property type="entry name" value="B_ant_repeat"/>
    <property type="match status" value="1"/>
</dbReference>
<feature type="domain" description="Peptidase S8/S53" evidence="10">
    <location>
        <begin position="240"/>
        <end position="588"/>
    </location>
</feature>
<dbReference type="InterPro" id="IPR023827">
    <property type="entry name" value="Peptidase_S8_Asp-AS"/>
</dbReference>
<dbReference type="PROSITE" id="PS00137">
    <property type="entry name" value="SUBTILASE_HIS"/>
    <property type="match status" value="1"/>
</dbReference>
<dbReference type="SUPFAM" id="SSF49785">
    <property type="entry name" value="Galactose-binding domain-like"/>
    <property type="match status" value="1"/>
</dbReference>
<dbReference type="GO" id="GO:0004252">
    <property type="term" value="F:serine-type endopeptidase activity"/>
    <property type="evidence" value="ECO:0007669"/>
    <property type="project" value="UniProtKB-UniRule"/>
</dbReference>
<keyword evidence="9" id="KW-0732">Signal</keyword>
<gene>
    <name evidence="12" type="ORF">DI564_13955</name>
</gene>
<dbReference type="PRINTS" id="PR00723">
    <property type="entry name" value="SUBTILISIN"/>
</dbReference>
<dbReference type="PROSITE" id="PS00136">
    <property type="entry name" value="SUBTILASE_ASP"/>
    <property type="match status" value="1"/>
</dbReference>
<keyword evidence="2 6" id="KW-0645">Protease</keyword>
<feature type="signal peptide" evidence="9">
    <location>
        <begin position="1"/>
        <end position="19"/>
    </location>
</feature>
<dbReference type="InterPro" id="IPR047589">
    <property type="entry name" value="DUF11_rpt"/>
</dbReference>
<proteinExistence type="inferred from homology"/>
<evidence type="ECO:0000313" key="12">
    <source>
        <dbReference type="EMBL" id="PZQ12063.1"/>
    </source>
</evidence>
<sequence length="1000" mass="101618">MFRVATLCSTLALASALHAEERCELSFDSGVFDVCTPRAAPGLGVLAGVAGRTDAGAWSYWVVKFASVPGRAERERLSAIGAEVLDYLPHHAYRVRLPAGQTPQSRVASAVWIGAMAPQWKIDSGLTQWLIDAAARPPALPVSVGLNAGADVDATLAALQAIDGVAHAFAITSAPDKRIVLSVEGARLESVVLAIAPRAEVASVSLRKQMSYLNARAGWLHQSGVQNQRPVFDQGLFGCGQIIGVLDSGVDYGHCAFRDPALGTPPISNCATGQSCAPGTPNFQQRKLALYYKWSATGDASGDAACNASTGAGHGTHVAGSITGNNFANTVDCAAGTFSGTPGNLDGTAPGAKLIAQEMGESLDYLNSLNGTIYHAAETAYLNGARIHSNSWGGGCCFLGFICQSGCTLPYDEFARDADRVSWDHPDLIVAIAAGNDGQCCANTNKQIGTPGLAKSPLTVGASGAGTAGENVAAFSSRGPTIDGRIKPDIMAQGDGIVSSASGGTPPSSTCGTCTMSGTSMATPTAAGLVALIREYLGRGYYPGGAADDGDAIAAPSAALVKALAINGARDMTGTSGTVATPNITEGWGRMHLDDVLYFSGDVRRLWLEDAAAGLTTGAVDSYTLDVQGGEPLKITLVWGDYPAAVNATPHIVNRLRLEVQTPSGEVWTQKLPTSGTPNPTQSTATTGYDDRNVVHQIRLATPEAGTYTVRVRGVGVVMGGSQPYALVATGALQAQTGSTADLSLRKSAAPTAPAGSTLVWSLLASNAGPAAATGVTVVDTLPAGTVPATASGIGWTCQIAGQTVTCTLPSLAAGADATPIAITAPAPSVAATVVNAATVSANEADPTPADNSASTTIEVVAPVDLSIVKTASVASIGVGETFEYQLVAAGPIASASDVEVVDTLPAGLCVAEVRAPDWSCRLESGSLACTPESAAPGVIVITVRAPDQAGMLTNVATISAQTPDPSTSNNSSSVDVDVVGAPADRVFADDFEGAAPVCR</sequence>
<evidence type="ECO:0000256" key="4">
    <source>
        <dbReference type="ARBA" id="ARBA00022825"/>
    </source>
</evidence>
<feature type="active site" description="Charge relay system" evidence="5 6">
    <location>
        <position position="247"/>
    </location>
</feature>
<name>A0A2W5M3T1_9GAMM</name>
<evidence type="ECO:0000256" key="7">
    <source>
        <dbReference type="RuleBase" id="RU003355"/>
    </source>
</evidence>
<evidence type="ECO:0000259" key="10">
    <source>
        <dbReference type="Pfam" id="PF00082"/>
    </source>
</evidence>
<evidence type="ECO:0000256" key="2">
    <source>
        <dbReference type="ARBA" id="ARBA00022670"/>
    </source>
</evidence>
<feature type="domain" description="DUF11" evidence="11">
    <location>
        <begin position="865"/>
        <end position="977"/>
    </location>
</feature>
<dbReference type="InterPro" id="IPR023828">
    <property type="entry name" value="Peptidase_S8_Ser-AS"/>
</dbReference>
<dbReference type="InterPro" id="IPR034058">
    <property type="entry name" value="TagA/B/C/D_pept_dom"/>
</dbReference>
<dbReference type="InterPro" id="IPR008979">
    <property type="entry name" value="Galactose-bd-like_sf"/>
</dbReference>
<dbReference type="InterPro" id="IPR036852">
    <property type="entry name" value="Peptidase_S8/S53_dom_sf"/>
</dbReference>
<dbReference type="CDD" id="cd04842">
    <property type="entry name" value="Peptidases_S8_Kp43_protease"/>
    <property type="match status" value="1"/>
</dbReference>
<evidence type="ECO:0000256" key="6">
    <source>
        <dbReference type="PROSITE-ProRule" id="PRU01240"/>
    </source>
</evidence>
<dbReference type="Proteomes" id="UP000249046">
    <property type="component" value="Unassembled WGS sequence"/>
</dbReference>
<dbReference type="PROSITE" id="PS51892">
    <property type="entry name" value="SUBTILASE"/>
    <property type="match status" value="1"/>
</dbReference>
<dbReference type="PANTHER" id="PTHR43399:SF4">
    <property type="entry name" value="CELL WALL-ASSOCIATED PROTEASE"/>
    <property type="match status" value="1"/>
</dbReference>
<keyword evidence="3 6" id="KW-0378">Hydrolase</keyword>
<dbReference type="GO" id="GO:0006508">
    <property type="term" value="P:proteolysis"/>
    <property type="evidence" value="ECO:0007669"/>
    <property type="project" value="UniProtKB-KW"/>
</dbReference>
<dbReference type="EMBL" id="QFPO01000014">
    <property type="protein sequence ID" value="PZQ12063.1"/>
    <property type="molecule type" value="Genomic_DNA"/>
</dbReference>
<dbReference type="InterPro" id="IPR015500">
    <property type="entry name" value="Peptidase_S8_subtilisin-rel"/>
</dbReference>
<dbReference type="AlphaFoldDB" id="A0A2W5M3T1"/>
<dbReference type="Pfam" id="PF01345">
    <property type="entry name" value="DUF11"/>
    <property type="match status" value="2"/>
</dbReference>
<dbReference type="Gene3D" id="2.60.120.380">
    <property type="match status" value="1"/>
</dbReference>
<feature type="chain" id="PRO_5016051790" description="DUF11 domain-containing protein" evidence="9">
    <location>
        <begin position="20"/>
        <end position="1000"/>
    </location>
</feature>
<accession>A0A2W5M3T1</accession>
<feature type="region of interest" description="Disordered" evidence="8">
    <location>
        <begin position="668"/>
        <end position="688"/>
    </location>
</feature>
<dbReference type="SUPFAM" id="SSF52743">
    <property type="entry name" value="Subtilisin-like"/>
    <property type="match status" value="1"/>
</dbReference>
<feature type="domain" description="DUF11" evidence="11">
    <location>
        <begin position="742"/>
        <end position="858"/>
    </location>
</feature>
<evidence type="ECO:0000259" key="11">
    <source>
        <dbReference type="Pfam" id="PF01345"/>
    </source>
</evidence>
<dbReference type="InterPro" id="IPR000209">
    <property type="entry name" value="Peptidase_S8/S53_dom"/>
</dbReference>
<dbReference type="PANTHER" id="PTHR43399">
    <property type="entry name" value="SUBTILISIN-RELATED"/>
    <property type="match status" value="1"/>
</dbReference>
<evidence type="ECO:0000256" key="3">
    <source>
        <dbReference type="ARBA" id="ARBA00022801"/>
    </source>
</evidence>
<evidence type="ECO:0000256" key="5">
    <source>
        <dbReference type="PIRSR" id="PIRSR615500-1"/>
    </source>
</evidence>
<feature type="active site" description="Charge relay system" evidence="5 6">
    <location>
        <position position="520"/>
    </location>
</feature>
<keyword evidence="4 6" id="KW-0720">Serine protease</keyword>
<comment type="similarity">
    <text evidence="1 6 7">Belongs to the peptidase S8 family.</text>
</comment>
<dbReference type="InterPro" id="IPR022398">
    <property type="entry name" value="Peptidase_S8_His-AS"/>
</dbReference>
<evidence type="ECO:0000313" key="13">
    <source>
        <dbReference type="Proteomes" id="UP000249046"/>
    </source>
</evidence>
<organism evidence="12 13">
    <name type="scientific">Rhodanobacter denitrificans</name>
    <dbReference type="NCBI Taxonomy" id="666685"/>
    <lineage>
        <taxon>Bacteria</taxon>
        <taxon>Pseudomonadati</taxon>
        <taxon>Pseudomonadota</taxon>
        <taxon>Gammaproteobacteria</taxon>
        <taxon>Lysobacterales</taxon>
        <taxon>Rhodanobacteraceae</taxon>
        <taxon>Rhodanobacter</taxon>
    </lineage>
</organism>
<evidence type="ECO:0000256" key="1">
    <source>
        <dbReference type="ARBA" id="ARBA00011073"/>
    </source>
</evidence>
<comment type="caution">
    <text evidence="12">The sequence shown here is derived from an EMBL/GenBank/DDBJ whole genome shotgun (WGS) entry which is preliminary data.</text>
</comment>
<dbReference type="InterPro" id="IPR051048">
    <property type="entry name" value="Peptidase_S8/S53_subtilisin"/>
</dbReference>
<evidence type="ECO:0008006" key="14">
    <source>
        <dbReference type="Google" id="ProtNLM"/>
    </source>
</evidence>
<evidence type="ECO:0000256" key="8">
    <source>
        <dbReference type="SAM" id="MobiDB-lite"/>
    </source>
</evidence>
<reference evidence="12 13" key="1">
    <citation type="submission" date="2017-08" db="EMBL/GenBank/DDBJ databases">
        <title>Infants hospitalized years apart are colonized by the same room-sourced microbial strains.</title>
        <authorList>
            <person name="Brooks B."/>
            <person name="Olm M.R."/>
            <person name="Firek B.A."/>
            <person name="Baker R."/>
            <person name="Thomas B.C."/>
            <person name="Morowitz M.J."/>
            <person name="Banfield J.F."/>
        </authorList>
    </citation>
    <scope>NUCLEOTIDE SEQUENCE [LARGE SCALE GENOMIC DNA]</scope>
    <source>
        <strain evidence="12">S2_005_003_R2_42</strain>
    </source>
</reference>
<dbReference type="InterPro" id="IPR001434">
    <property type="entry name" value="OmcB-like_DUF11"/>
</dbReference>
<feature type="active site" description="Charge relay system" evidence="5 6">
    <location>
        <position position="314"/>
    </location>
</feature>
<feature type="compositionally biased region" description="Polar residues" evidence="8">
    <location>
        <begin position="671"/>
        <end position="687"/>
    </location>
</feature>
<dbReference type="Pfam" id="PF00082">
    <property type="entry name" value="Peptidase_S8"/>
    <property type="match status" value="1"/>
</dbReference>